<accession>M1ZDK4</accession>
<comment type="caution">
    <text evidence="1">The sequence shown here is derived from an EMBL/GenBank/DDBJ whole genome shotgun (WGS) entry which is preliminary data.</text>
</comment>
<organism evidence="1 2">
    <name type="scientific">Nitrospina gracilis (strain 3/211)</name>
    <dbReference type="NCBI Taxonomy" id="1266370"/>
    <lineage>
        <taxon>Bacteria</taxon>
        <taxon>Pseudomonadati</taxon>
        <taxon>Nitrospinota/Tectimicrobiota group</taxon>
        <taxon>Nitrospinota</taxon>
        <taxon>Nitrospinia</taxon>
        <taxon>Nitrospinales</taxon>
        <taxon>Nitrospinaceae</taxon>
        <taxon>Nitrospina</taxon>
    </lineage>
</organism>
<dbReference type="HOGENOM" id="CLU_2684126_0_0_0"/>
<dbReference type="InParanoid" id="M1ZDK4"/>
<keyword evidence="2" id="KW-1185">Reference proteome</keyword>
<dbReference type="Proteomes" id="UP000011704">
    <property type="component" value="Unassembled WGS sequence"/>
</dbReference>
<evidence type="ECO:0000313" key="1">
    <source>
        <dbReference type="EMBL" id="CCQ91560.1"/>
    </source>
</evidence>
<gene>
    <name evidence="1" type="ORF">NITGR_730018</name>
</gene>
<proteinExistence type="predicted"/>
<dbReference type="AlphaFoldDB" id="M1ZDK4"/>
<sequence length="74" mass="9094">MNIWEFEYFQGQPLISFMNFSHKWDGKYFEGSKERWIWPAHVEKTIFGKIRLPLDDDLGFYFEKLEEERNVISE</sequence>
<reference evidence="1 2" key="1">
    <citation type="journal article" date="2013" name="Front. Microbiol.">
        <title>The genome of Nitrospina gracilis illuminates the metabolism and evolution of the major marine nitrite oxidizer.</title>
        <authorList>
            <person name="Luecker S."/>
            <person name="Nowka B."/>
            <person name="Rattei T."/>
            <person name="Spieck E."/>
            <person name="and Daims H."/>
        </authorList>
    </citation>
    <scope>NUCLEOTIDE SEQUENCE [LARGE SCALE GENOMIC DNA]</scope>
    <source>
        <strain evidence="1 2">3/211</strain>
    </source>
</reference>
<protein>
    <submittedName>
        <fullName evidence="1">Uncharacterized protein</fullName>
    </submittedName>
</protein>
<name>M1ZDK4_NITG3</name>
<dbReference type="EMBL" id="CAQJ01000081">
    <property type="protein sequence ID" value="CCQ91560.1"/>
    <property type="molecule type" value="Genomic_DNA"/>
</dbReference>
<evidence type="ECO:0000313" key="2">
    <source>
        <dbReference type="Proteomes" id="UP000011704"/>
    </source>
</evidence>